<proteinExistence type="predicted"/>
<dbReference type="AlphaFoldDB" id="A0AAQ3RUJ0"/>
<reference evidence="1 2" key="1">
    <citation type="journal article" date="2023" name="Life. Sci Alliance">
        <title>Evolutionary insights into 3D genome organization and epigenetic landscape of Vigna mungo.</title>
        <authorList>
            <person name="Junaid A."/>
            <person name="Singh B."/>
            <person name="Bhatia S."/>
        </authorList>
    </citation>
    <scope>NUCLEOTIDE SEQUENCE [LARGE SCALE GENOMIC DNA]</scope>
    <source>
        <strain evidence="1">Urdbean</strain>
    </source>
</reference>
<evidence type="ECO:0000313" key="1">
    <source>
        <dbReference type="EMBL" id="WVZ08364.1"/>
    </source>
</evidence>
<protein>
    <submittedName>
        <fullName evidence="1">Uncharacterized protein</fullName>
    </submittedName>
</protein>
<accession>A0AAQ3RUJ0</accession>
<dbReference type="EMBL" id="CP144695">
    <property type="protein sequence ID" value="WVZ08364.1"/>
    <property type="molecule type" value="Genomic_DNA"/>
</dbReference>
<keyword evidence="2" id="KW-1185">Reference proteome</keyword>
<organism evidence="1 2">
    <name type="scientific">Vigna mungo</name>
    <name type="common">Black gram</name>
    <name type="synonym">Phaseolus mungo</name>
    <dbReference type="NCBI Taxonomy" id="3915"/>
    <lineage>
        <taxon>Eukaryota</taxon>
        <taxon>Viridiplantae</taxon>
        <taxon>Streptophyta</taxon>
        <taxon>Embryophyta</taxon>
        <taxon>Tracheophyta</taxon>
        <taxon>Spermatophyta</taxon>
        <taxon>Magnoliopsida</taxon>
        <taxon>eudicotyledons</taxon>
        <taxon>Gunneridae</taxon>
        <taxon>Pentapetalae</taxon>
        <taxon>rosids</taxon>
        <taxon>fabids</taxon>
        <taxon>Fabales</taxon>
        <taxon>Fabaceae</taxon>
        <taxon>Papilionoideae</taxon>
        <taxon>50 kb inversion clade</taxon>
        <taxon>NPAAA clade</taxon>
        <taxon>indigoferoid/millettioid clade</taxon>
        <taxon>Phaseoleae</taxon>
        <taxon>Vigna</taxon>
    </lineage>
</organism>
<gene>
    <name evidence="1" type="ORF">V8G54_021710</name>
</gene>
<dbReference type="Proteomes" id="UP001374535">
    <property type="component" value="Chromosome 6"/>
</dbReference>
<evidence type="ECO:0000313" key="2">
    <source>
        <dbReference type="Proteomes" id="UP001374535"/>
    </source>
</evidence>
<sequence length="105" mass="11530">MSGSCPVSKFPSNHSSVNDSMLLRSLGISPFRFLRDRFIFVILGGVVVLQFIQSQGVGTQGSPSFIRALPADKKRNALTKFESCLSVFEAICTYLLISIAFRRGP</sequence>
<name>A0AAQ3RUJ0_VIGMU</name>